<keyword evidence="1" id="KW-1133">Transmembrane helix</keyword>
<evidence type="ECO:0000313" key="2">
    <source>
        <dbReference type="EMBL" id="MFC6670482.1"/>
    </source>
</evidence>
<gene>
    <name evidence="2" type="ORF">ACFQDL_10590</name>
</gene>
<dbReference type="EMBL" id="JBHSWE010000001">
    <property type="protein sequence ID" value="MFC6670482.1"/>
    <property type="molecule type" value="Genomic_DNA"/>
</dbReference>
<keyword evidence="1" id="KW-0812">Transmembrane</keyword>
<proteinExistence type="predicted"/>
<sequence length="72" mass="7682">MHPLLVSLMILLIPGLEPQLKAAAVLMASMPMMSIYPIIGGNYGYRSICSSMLLATTLLSFVTISVTLGLVI</sequence>
<evidence type="ECO:0000313" key="3">
    <source>
        <dbReference type="Proteomes" id="UP001596422"/>
    </source>
</evidence>
<comment type="caution">
    <text evidence="2">The sequence shown here is derived from an EMBL/GenBank/DDBJ whole genome shotgun (WGS) entry which is preliminary data.</text>
</comment>
<feature type="transmembrane region" description="Helical" evidence="1">
    <location>
        <begin position="52"/>
        <end position="71"/>
    </location>
</feature>
<evidence type="ECO:0000256" key="1">
    <source>
        <dbReference type="SAM" id="Phobius"/>
    </source>
</evidence>
<dbReference type="RefSeq" id="WP_379908986.1">
    <property type="nucleotide sequence ID" value="NZ_JBHSWE010000001.1"/>
</dbReference>
<name>A0ABW1ZZ60_9GAMM</name>
<keyword evidence="3" id="KW-1185">Reference proteome</keyword>
<protein>
    <recommendedName>
        <fullName evidence="4">Transporter</fullName>
    </recommendedName>
</protein>
<dbReference type="Proteomes" id="UP001596422">
    <property type="component" value="Unassembled WGS sequence"/>
</dbReference>
<reference evidence="3" key="1">
    <citation type="journal article" date="2019" name="Int. J. Syst. Evol. Microbiol.">
        <title>The Global Catalogue of Microorganisms (GCM) 10K type strain sequencing project: providing services to taxonomists for standard genome sequencing and annotation.</title>
        <authorList>
            <consortium name="The Broad Institute Genomics Platform"/>
            <consortium name="The Broad Institute Genome Sequencing Center for Infectious Disease"/>
            <person name="Wu L."/>
            <person name="Ma J."/>
        </authorList>
    </citation>
    <scope>NUCLEOTIDE SEQUENCE [LARGE SCALE GENOMIC DNA]</scope>
    <source>
        <strain evidence="3">NBRC 111756</strain>
    </source>
</reference>
<accession>A0ABW1ZZ60</accession>
<keyword evidence="1" id="KW-0472">Membrane</keyword>
<organism evidence="2 3">
    <name type="scientific">Marinobacterium aestuariivivens</name>
    <dbReference type="NCBI Taxonomy" id="1698799"/>
    <lineage>
        <taxon>Bacteria</taxon>
        <taxon>Pseudomonadati</taxon>
        <taxon>Pseudomonadota</taxon>
        <taxon>Gammaproteobacteria</taxon>
        <taxon>Oceanospirillales</taxon>
        <taxon>Oceanospirillaceae</taxon>
        <taxon>Marinobacterium</taxon>
    </lineage>
</organism>
<evidence type="ECO:0008006" key="4">
    <source>
        <dbReference type="Google" id="ProtNLM"/>
    </source>
</evidence>